<proteinExistence type="predicted"/>
<reference evidence="1 2" key="1">
    <citation type="journal article" date="2018" name="Front. Plant Sci.">
        <title>Red Clover (Trifolium pratense) and Zigzag Clover (T. medium) - A Picture of Genomic Similarities and Differences.</title>
        <authorList>
            <person name="Dluhosova J."/>
            <person name="Istvanek J."/>
            <person name="Nedelnik J."/>
            <person name="Repkova J."/>
        </authorList>
    </citation>
    <scope>NUCLEOTIDE SEQUENCE [LARGE SCALE GENOMIC DNA]</scope>
    <source>
        <strain evidence="2">cv. 10/8</strain>
        <tissue evidence="1">Leaf</tissue>
    </source>
</reference>
<gene>
    <name evidence="1" type="ORF">A2U01_0003652</name>
</gene>
<dbReference type="EMBL" id="LXQA010004259">
    <property type="protein sequence ID" value="MCH82840.1"/>
    <property type="molecule type" value="Genomic_DNA"/>
</dbReference>
<sequence>MKKLSIKVSFKDVVESSLGQNIINTCINTYNIGIFIGEKNIFMSAVLDGGKLFEFSANVGLTWSFSPLVGASVMVNLGSIDAAITFRYFSEVEVKRVCDFEVKNISISTVLDGGKLFEFSANVGLT</sequence>
<accession>A0A392M608</accession>
<keyword evidence="2" id="KW-1185">Reference proteome</keyword>
<organism evidence="1 2">
    <name type="scientific">Trifolium medium</name>
    <dbReference type="NCBI Taxonomy" id="97028"/>
    <lineage>
        <taxon>Eukaryota</taxon>
        <taxon>Viridiplantae</taxon>
        <taxon>Streptophyta</taxon>
        <taxon>Embryophyta</taxon>
        <taxon>Tracheophyta</taxon>
        <taxon>Spermatophyta</taxon>
        <taxon>Magnoliopsida</taxon>
        <taxon>eudicotyledons</taxon>
        <taxon>Gunneridae</taxon>
        <taxon>Pentapetalae</taxon>
        <taxon>rosids</taxon>
        <taxon>fabids</taxon>
        <taxon>Fabales</taxon>
        <taxon>Fabaceae</taxon>
        <taxon>Papilionoideae</taxon>
        <taxon>50 kb inversion clade</taxon>
        <taxon>NPAAA clade</taxon>
        <taxon>Hologalegina</taxon>
        <taxon>IRL clade</taxon>
        <taxon>Trifolieae</taxon>
        <taxon>Trifolium</taxon>
    </lineage>
</organism>
<dbReference type="Proteomes" id="UP000265520">
    <property type="component" value="Unassembled WGS sequence"/>
</dbReference>
<comment type="caution">
    <text evidence="1">The sequence shown here is derived from an EMBL/GenBank/DDBJ whole genome shotgun (WGS) entry which is preliminary data.</text>
</comment>
<dbReference type="AlphaFoldDB" id="A0A392M608"/>
<evidence type="ECO:0000313" key="1">
    <source>
        <dbReference type="EMBL" id="MCH82840.1"/>
    </source>
</evidence>
<name>A0A392M608_9FABA</name>
<evidence type="ECO:0000313" key="2">
    <source>
        <dbReference type="Proteomes" id="UP000265520"/>
    </source>
</evidence>
<protein>
    <submittedName>
        <fullName evidence="1">Uncharacterized protein</fullName>
    </submittedName>
</protein>